<dbReference type="AlphaFoldDB" id="A0A9P5BF21"/>
<name>A0A9P5BF21_9HYPO</name>
<organism evidence="2 3">
    <name type="scientific">Fusarium agapanthi</name>
    <dbReference type="NCBI Taxonomy" id="1803897"/>
    <lineage>
        <taxon>Eukaryota</taxon>
        <taxon>Fungi</taxon>
        <taxon>Dikarya</taxon>
        <taxon>Ascomycota</taxon>
        <taxon>Pezizomycotina</taxon>
        <taxon>Sordariomycetes</taxon>
        <taxon>Hypocreomycetidae</taxon>
        <taxon>Hypocreales</taxon>
        <taxon>Nectriaceae</taxon>
        <taxon>Fusarium</taxon>
        <taxon>Fusarium fujikuroi species complex</taxon>
    </lineage>
</organism>
<reference evidence="2" key="1">
    <citation type="submission" date="2020-01" db="EMBL/GenBank/DDBJ databases">
        <title>Identification and distribution of gene clusters putatively required for synthesis of sphingolipid metabolism inhibitors in phylogenetically diverse species of the filamentous fungus Fusarium.</title>
        <authorList>
            <person name="Kim H.-S."/>
            <person name="Busman M."/>
            <person name="Brown D.W."/>
            <person name="Divon H."/>
            <person name="Uhlig S."/>
            <person name="Proctor R.H."/>
        </authorList>
    </citation>
    <scope>NUCLEOTIDE SEQUENCE</scope>
    <source>
        <strain evidence="2">NRRL 31653</strain>
    </source>
</reference>
<dbReference type="OrthoDB" id="3525185at2759"/>
<dbReference type="EMBL" id="LUFC02000209">
    <property type="protein sequence ID" value="KAF4500222.1"/>
    <property type="molecule type" value="Genomic_DNA"/>
</dbReference>
<sequence length="213" mass="23547">MLDVPQTQGQMRDRPARGAIKVFIHANPEPQPHNALTRRGDFKQMPVTIDLHGFKNELVISFFVNNLFYLVKSPLEDGSSILALFLGEAGSTAVMSGLCVAEAFFSSMHCIPEMRVHASALYGQAVQKLKTDLGTRTEASTPLPHSIIWSALFLGVYEMISSHSMSNWLQHCHGVAALTEMAGPYGFQMDAAKTILQINRSFIVLWPNENAPF</sequence>
<keyword evidence="1" id="KW-0539">Nucleus</keyword>
<keyword evidence="3" id="KW-1185">Reference proteome</keyword>
<proteinExistence type="predicted"/>
<evidence type="ECO:0000256" key="1">
    <source>
        <dbReference type="ARBA" id="ARBA00023242"/>
    </source>
</evidence>
<dbReference type="InterPro" id="IPR021858">
    <property type="entry name" value="Fun_TF"/>
</dbReference>
<dbReference type="Proteomes" id="UP000737391">
    <property type="component" value="Unassembled WGS sequence"/>
</dbReference>
<accession>A0A9P5BF21</accession>
<dbReference type="Pfam" id="PF11951">
    <property type="entry name" value="Fungal_trans_2"/>
    <property type="match status" value="1"/>
</dbReference>
<evidence type="ECO:0000313" key="3">
    <source>
        <dbReference type="Proteomes" id="UP000737391"/>
    </source>
</evidence>
<gene>
    <name evidence="2" type="ORF">FAGAP_3612</name>
</gene>
<evidence type="ECO:0000313" key="2">
    <source>
        <dbReference type="EMBL" id="KAF4500222.1"/>
    </source>
</evidence>
<comment type="caution">
    <text evidence="2">The sequence shown here is derived from an EMBL/GenBank/DDBJ whole genome shotgun (WGS) entry which is preliminary data.</text>
</comment>
<protein>
    <submittedName>
        <fullName evidence="2">Transcriptional regulatory</fullName>
    </submittedName>
</protein>